<accession>A0A8C3ING8</accession>
<dbReference type="FunFam" id="1.10.238.10:FF:000121">
    <property type="entry name" value="EF-hand calcium-binding domain-containing protein 6"/>
    <property type="match status" value="3"/>
</dbReference>
<evidence type="ECO:0000256" key="5">
    <source>
        <dbReference type="SAM" id="Coils"/>
    </source>
</evidence>
<dbReference type="PROSITE" id="PS00018">
    <property type="entry name" value="EF_HAND_1"/>
    <property type="match status" value="3"/>
</dbReference>
<dbReference type="Pfam" id="PF13405">
    <property type="entry name" value="EF-hand_6"/>
    <property type="match status" value="1"/>
</dbReference>
<keyword evidence="2" id="KW-0479">Metal-binding</keyword>
<reference evidence="7" key="1">
    <citation type="journal article" date="2015" name="Genome Biol. Evol.">
        <title>Physical Mapping and Refinement of the Painted Turtle Genome (Chrysemys picta) Inform Amniote Genome Evolution and Challenge Turtle-Bird Chromosomal Conservation.</title>
        <authorList>
            <person name="Badenhorst D."/>
            <person name="Hillier L.W."/>
            <person name="Literman R."/>
            <person name="Montiel E.E."/>
            <person name="Radhakrishnan S."/>
            <person name="Shen Y."/>
            <person name="Minx P."/>
            <person name="Janes D.E."/>
            <person name="Warren W.C."/>
            <person name="Edwards S.V."/>
            <person name="Valenzuela N."/>
        </authorList>
    </citation>
    <scope>NUCLEOTIDE SEQUENCE [LARGE SCALE GENOMIC DNA]</scope>
</reference>
<evidence type="ECO:0000256" key="2">
    <source>
        <dbReference type="ARBA" id="ARBA00022723"/>
    </source>
</evidence>
<dbReference type="CDD" id="cd00051">
    <property type="entry name" value="EFh"/>
    <property type="match status" value="3"/>
</dbReference>
<dbReference type="OMA" id="NLCEKRS"/>
<dbReference type="SMART" id="SM00054">
    <property type="entry name" value="EFh"/>
    <property type="match status" value="12"/>
</dbReference>
<evidence type="ECO:0000256" key="3">
    <source>
        <dbReference type="ARBA" id="ARBA00022737"/>
    </source>
</evidence>
<dbReference type="InterPro" id="IPR015070">
    <property type="entry name" value="EF_hand_DJBP"/>
</dbReference>
<dbReference type="PANTHER" id="PTHR20875:SF2">
    <property type="entry name" value="EF-HAND CALCIUM-BINDING DOMAIN-CONTAINING PROTEIN 6"/>
    <property type="match status" value="1"/>
</dbReference>
<dbReference type="PANTHER" id="PTHR20875">
    <property type="entry name" value="EF-HAND CALCIUM-BINDING DOMAIN-CONTAINING PROTEIN 6-RELATED"/>
    <property type="match status" value="1"/>
</dbReference>
<feature type="coiled-coil region" evidence="5">
    <location>
        <begin position="377"/>
        <end position="404"/>
    </location>
</feature>
<dbReference type="InterPro" id="IPR052603">
    <property type="entry name" value="EFCB6"/>
</dbReference>
<dbReference type="Pfam" id="PF13499">
    <property type="entry name" value="EF-hand_7"/>
    <property type="match status" value="2"/>
</dbReference>
<dbReference type="OrthoDB" id="26525at2759"/>
<name>A0A8C3ING8_CHRPI</name>
<evidence type="ECO:0000256" key="6">
    <source>
        <dbReference type="SAM" id="MobiDB-lite"/>
    </source>
</evidence>
<dbReference type="InterPro" id="IPR018247">
    <property type="entry name" value="EF_Hand_1_Ca_BS"/>
</dbReference>
<dbReference type="Ensembl" id="ENSCPBT00000042634.1">
    <property type="protein sequence ID" value="ENSCPBP00000036351.1"/>
    <property type="gene ID" value="ENSCPBG00000025252.1"/>
</dbReference>
<keyword evidence="4" id="KW-0106">Calcium</keyword>
<dbReference type="KEGG" id="cpic:101932246"/>
<dbReference type="FunFam" id="1.10.238.10:FF:000538">
    <property type="entry name" value="EF-hand calcium-binding domain-containing protein 6"/>
    <property type="match status" value="1"/>
</dbReference>
<dbReference type="GeneTree" id="ENSGT00940000167968"/>
<sequence length="1295" mass="150681">MVFKKKSSYFYFFEDANSSDFAKMKFSLPAPNWEETQDKMPKQNKLSLQTSPAEGSLIECTLDDIEMAFRKKLYSTYQDIEKAFRAFDVSQNGFVSLDYLKSVINGFIFPLPNGTFQELMNRFGFKATGKIAWHQFLEKFQDPLTYENGQTLPIRKNHRVHPIRGMDEAFSSNSILLKLRRHIQNAYPSLKQAFLMIDTKQDGKITRNELRRVLDCILFQIRDKDFQDLIKIIDPEHTGYLSYHTFLDLFEEKESLMGHKWLNGTKEVKKPPSLVLAWDTVEDILSDKITENWKDFHKALQTCDPKCTGIISRNQLRKIVHIYCPSLSDEQFTKLCHKFQDISPDGILYRMLLESLGVAVLPGDLTGISTQISKGSQQREEKRQTDLSERMKQIEDQANKHTKNRTVDEVIERLKDSVIQQEATIKDSFLAYNKQPNGKISKDDFRKVLEDHGMPMDDSQFNLLTEKLGFPNGGLSYLDFVAVFEDPRLNGPGATLYCSPKHRVNSTKFHYMTAEECLSQFNDKLMEGYGDTYSAFRKTDSNRDGIINMLDFRHLLESFVFILTDEEYSRLLGILGMNLNSTLNYQEFLQLFQNQETKEAHPWLNPSHKPKQTVTDAELACDQAHYYLVIKAQTRWHDLARTFREFDSEGNGIVQPEDLRAVLFRFAIPITPKEFEKLWARYDTVAKGYLTHQEFLQKLGLEFAPADTGLSRHIVEDNYASLMEHYSNQQKKHLEMEEQQKQQTKALHVSEIKKQIKDKFRDYFQDFNKAFYRLDKNKDGYITVDDLRRMLQEFNYYLDDEQFTSLLNSLGISIHDSKLSYFDFLRAIDDGRASKYQKRQKHAAPPASFAMLSLEKTLIKIKEIVTSSYDLLYKAFSLFDKEGTGAIKALEFRQVLDHFCFKLSDRQFRHLLKKLRIYENHTIDWKFFLKNINLLLETEEGQKVAQPKSSQELSKKDILTRIQEVVTARFNTIAREFKDIDCEKVNTVSKEDFRGICNRQFLLLTDEQFENLWNTVPVDADGRLKYCDFLKKFNSEVVTMPSDTPSTNNAPCSSKPTTPAEPGSGLPSQPSRPKTASSPLGQVKTPMSSRPRTAMAWSPPLLNCEPIENKIRKIIQHSWREILKDCREKDVDRLGEISTSDFLAIAEKFSLDLSKEEISQIATKYDIKNNDKFAYCDFLQSCVLLMKPQESSLLQRMIIQKPRIPRSPGPQSLTFFNAMLRIQPQILHCWRPMRRTFKSYDESGSGLLSVQDFRQVLRQYHINLTEEEFFHILEFYDKSLSSKMSYNDFLRAFLQ</sequence>
<dbReference type="Gene3D" id="1.10.238.10">
    <property type="entry name" value="EF-hand"/>
    <property type="match status" value="11"/>
</dbReference>
<dbReference type="GO" id="GO:0005509">
    <property type="term" value="F:calcium ion binding"/>
    <property type="evidence" value="ECO:0007669"/>
    <property type="project" value="InterPro"/>
</dbReference>
<protein>
    <submittedName>
        <fullName evidence="7">EF-hand calcium binding domain 6</fullName>
    </submittedName>
</protein>
<organism evidence="7 8">
    <name type="scientific">Chrysemys picta bellii</name>
    <name type="common">Western painted turtle</name>
    <name type="synonym">Emys bellii</name>
    <dbReference type="NCBI Taxonomy" id="8478"/>
    <lineage>
        <taxon>Eukaryota</taxon>
        <taxon>Metazoa</taxon>
        <taxon>Chordata</taxon>
        <taxon>Craniata</taxon>
        <taxon>Vertebrata</taxon>
        <taxon>Euteleostomi</taxon>
        <taxon>Archelosauria</taxon>
        <taxon>Testudinata</taxon>
        <taxon>Testudines</taxon>
        <taxon>Cryptodira</taxon>
        <taxon>Durocryptodira</taxon>
        <taxon>Testudinoidea</taxon>
        <taxon>Emydidae</taxon>
        <taxon>Chrysemys</taxon>
    </lineage>
</organism>
<feature type="compositionally biased region" description="Polar residues" evidence="6">
    <location>
        <begin position="1041"/>
        <end position="1057"/>
    </location>
</feature>
<dbReference type="FunFam" id="1.10.238.10:FF:000243">
    <property type="entry name" value="EF-hand calcium binding domain 6"/>
    <property type="match status" value="1"/>
</dbReference>
<evidence type="ECO:0000256" key="1">
    <source>
        <dbReference type="ARBA" id="ARBA00022553"/>
    </source>
</evidence>
<reference evidence="7" key="2">
    <citation type="submission" date="2025-08" db="UniProtKB">
        <authorList>
            <consortium name="Ensembl"/>
        </authorList>
    </citation>
    <scope>IDENTIFICATION</scope>
</reference>
<dbReference type="PROSITE" id="PS50222">
    <property type="entry name" value="EF_HAND_2"/>
    <property type="match status" value="8"/>
</dbReference>
<feature type="compositionally biased region" description="Polar residues" evidence="6">
    <location>
        <begin position="1066"/>
        <end position="1091"/>
    </location>
</feature>
<dbReference type="Pfam" id="PF08976">
    <property type="entry name" value="EF-hand_11"/>
    <property type="match status" value="2"/>
</dbReference>
<proteinExistence type="predicted"/>
<dbReference type="Proteomes" id="UP000694380">
    <property type="component" value="Chromosome 6"/>
</dbReference>
<evidence type="ECO:0000313" key="8">
    <source>
        <dbReference type="Proteomes" id="UP000694380"/>
    </source>
</evidence>
<dbReference type="SUPFAM" id="SSF47473">
    <property type="entry name" value="EF-hand"/>
    <property type="match status" value="6"/>
</dbReference>
<keyword evidence="8" id="KW-1185">Reference proteome</keyword>
<evidence type="ECO:0000256" key="4">
    <source>
        <dbReference type="ARBA" id="ARBA00022837"/>
    </source>
</evidence>
<dbReference type="FunFam" id="1.10.238.10:FF:000179">
    <property type="entry name" value="EF-hand calcium-binding domain-containing protein 6"/>
    <property type="match status" value="1"/>
</dbReference>
<reference evidence="7" key="3">
    <citation type="submission" date="2025-09" db="UniProtKB">
        <authorList>
            <consortium name="Ensembl"/>
        </authorList>
    </citation>
    <scope>IDENTIFICATION</scope>
</reference>
<dbReference type="InterPro" id="IPR002048">
    <property type="entry name" value="EF_hand_dom"/>
</dbReference>
<keyword evidence="1" id="KW-0597">Phosphoprotein</keyword>
<feature type="region of interest" description="Disordered" evidence="6">
    <location>
        <begin position="1039"/>
        <end position="1095"/>
    </location>
</feature>
<dbReference type="GO" id="GO:0005654">
    <property type="term" value="C:nucleoplasm"/>
    <property type="evidence" value="ECO:0007669"/>
    <property type="project" value="TreeGrafter"/>
</dbReference>
<evidence type="ECO:0000313" key="7">
    <source>
        <dbReference type="Ensembl" id="ENSCPBP00000036351.1"/>
    </source>
</evidence>
<keyword evidence="5" id="KW-0175">Coiled coil</keyword>
<dbReference type="InterPro" id="IPR011992">
    <property type="entry name" value="EF-hand-dom_pair"/>
</dbReference>
<keyword evidence="3" id="KW-0677">Repeat</keyword>